<proteinExistence type="predicted"/>
<dbReference type="PANTHER" id="PTHR43289">
    <property type="entry name" value="MITOGEN-ACTIVATED PROTEIN KINASE KINASE KINASE 20-RELATED"/>
    <property type="match status" value="1"/>
</dbReference>
<dbReference type="RefSeq" id="WP_170302113.1">
    <property type="nucleotide sequence ID" value="NZ_AP021875.1"/>
</dbReference>
<evidence type="ECO:0000256" key="5">
    <source>
        <dbReference type="SAM" id="Phobius"/>
    </source>
</evidence>
<keyword evidence="1" id="KW-0808">Transferase</keyword>
<dbReference type="PANTHER" id="PTHR43289:SF34">
    <property type="entry name" value="SERINE_THREONINE-PROTEIN KINASE YBDM-RELATED"/>
    <property type="match status" value="1"/>
</dbReference>
<evidence type="ECO:0000256" key="2">
    <source>
        <dbReference type="ARBA" id="ARBA00022741"/>
    </source>
</evidence>
<keyword evidence="4" id="KW-0067">ATP-binding</keyword>
<dbReference type="InterPro" id="IPR008266">
    <property type="entry name" value="Tyr_kinase_AS"/>
</dbReference>
<keyword evidence="2" id="KW-0547">Nucleotide-binding</keyword>
<reference evidence="7 8" key="1">
    <citation type="submission" date="2019-11" db="EMBL/GenBank/DDBJ databases">
        <title>Comparative genomics of hydrocarbon-degrading Desulfosarcina strains.</title>
        <authorList>
            <person name="Watanabe M."/>
            <person name="Kojima H."/>
            <person name="Fukui M."/>
        </authorList>
    </citation>
    <scope>NUCLEOTIDE SEQUENCE [LARGE SCALE GENOMIC DNA]</scope>
    <source>
        <strain evidence="7 8">PP31</strain>
    </source>
</reference>
<protein>
    <recommendedName>
        <fullName evidence="6">Protein kinase domain-containing protein</fullName>
    </recommendedName>
</protein>
<dbReference type="Proteomes" id="UP000427769">
    <property type="component" value="Chromosome"/>
</dbReference>
<accession>A0A5K7Z1E8</accession>
<evidence type="ECO:0000313" key="7">
    <source>
        <dbReference type="EMBL" id="BBO73311.1"/>
    </source>
</evidence>
<dbReference type="PROSITE" id="PS00109">
    <property type="entry name" value="PROTEIN_KINASE_TYR"/>
    <property type="match status" value="1"/>
</dbReference>
<dbReference type="SUPFAM" id="SSF103190">
    <property type="entry name" value="Sensory domain-like"/>
    <property type="match status" value="1"/>
</dbReference>
<feature type="transmembrane region" description="Helical" evidence="5">
    <location>
        <begin position="42"/>
        <end position="60"/>
    </location>
</feature>
<sequence length="545" mass="60471">MAGSEKATTTMMWMKQLSTTTINSVSSKMKAFMSGPPLKRHVALGVAVWIIVNLFTFFAMQSKIDTAQKTFYSKGVDLALGLADKSGSLILSTDLLSLNLAIREVMENTEIRFAAVLDHQEKILAHSNPAKINRQMTPVKEETLVDTVNGVSIASGKMDAETPVVVFKSKVTFSGVKIGGVVVGWGAKTLASKVKSYRLFILLFLISSAALTAGFLFMLERTLKKRKAAREKAMEGMTRIGPYLLTRKIAQGGMAELFLADYLREDGFRKTVAVKRVLPHLADNRDFIDMFIREARLAALLQHPNVVQIADFGKIQNAYFIAMEYVDGKNLAEIMGYLKKGLPVDMAVFLILQISNALHYSHTRKDDKTGTPLNIVHRDISPQNILISLNGEVKLSDFGISKAASEPSLTQAGVIKGKLSYLSPEQAMGQDVNHQIDIYALGLVFYEILSGSRLYRFTNDIEAIRTIPKMTVPPIITKRPDIPQGLNDIVMKSLEKSTVKRYQTAQELHDDLLKLKNHLGITYDTSDLALFMRANFEEKDTETPA</sequence>
<organism evidence="7 8">
    <name type="scientific">Desulfosarcina widdelii</name>
    <dbReference type="NCBI Taxonomy" id="947919"/>
    <lineage>
        <taxon>Bacteria</taxon>
        <taxon>Pseudomonadati</taxon>
        <taxon>Thermodesulfobacteriota</taxon>
        <taxon>Desulfobacteria</taxon>
        <taxon>Desulfobacterales</taxon>
        <taxon>Desulfosarcinaceae</taxon>
        <taxon>Desulfosarcina</taxon>
    </lineage>
</organism>
<evidence type="ECO:0000313" key="8">
    <source>
        <dbReference type="Proteomes" id="UP000427769"/>
    </source>
</evidence>
<evidence type="ECO:0000256" key="4">
    <source>
        <dbReference type="ARBA" id="ARBA00022840"/>
    </source>
</evidence>
<feature type="domain" description="Protein kinase" evidence="6">
    <location>
        <begin position="243"/>
        <end position="513"/>
    </location>
</feature>
<dbReference type="PROSITE" id="PS50011">
    <property type="entry name" value="PROTEIN_KINASE_DOM"/>
    <property type="match status" value="1"/>
</dbReference>
<dbReference type="EMBL" id="AP021875">
    <property type="protein sequence ID" value="BBO73311.1"/>
    <property type="molecule type" value="Genomic_DNA"/>
</dbReference>
<dbReference type="Gene3D" id="3.30.200.20">
    <property type="entry name" value="Phosphorylase Kinase, domain 1"/>
    <property type="match status" value="1"/>
</dbReference>
<feature type="transmembrane region" description="Helical" evidence="5">
    <location>
        <begin position="199"/>
        <end position="219"/>
    </location>
</feature>
<dbReference type="CDD" id="cd14014">
    <property type="entry name" value="STKc_PknB_like"/>
    <property type="match status" value="1"/>
</dbReference>
<gene>
    <name evidence="7" type="ORF">DSCW_07280</name>
</gene>
<dbReference type="InterPro" id="IPR029151">
    <property type="entry name" value="Sensor-like_sf"/>
</dbReference>
<evidence type="ECO:0000256" key="1">
    <source>
        <dbReference type="ARBA" id="ARBA00022679"/>
    </source>
</evidence>
<evidence type="ECO:0000256" key="3">
    <source>
        <dbReference type="ARBA" id="ARBA00022777"/>
    </source>
</evidence>
<dbReference type="InterPro" id="IPR000719">
    <property type="entry name" value="Prot_kinase_dom"/>
</dbReference>
<evidence type="ECO:0000259" key="6">
    <source>
        <dbReference type="PROSITE" id="PS50011"/>
    </source>
</evidence>
<dbReference type="SUPFAM" id="SSF56112">
    <property type="entry name" value="Protein kinase-like (PK-like)"/>
    <property type="match status" value="1"/>
</dbReference>
<dbReference type="AlphaFoldDB" id="A0A5K7Z1E8"/>
<name>A0A5K7Z1E8_9BACT</name>
<keyword evidence="5" id="KW-1133">Transmembrane helix</keyword>
<dbReference type="GO" id="GO:0005524">
    <property type="term" value="F:ATP binding"/>
    <property type="evidence" value="ECO:0007669"/>
    <property type="project" value="UniProtKB-KW"/>
</dbReference>
<keyword evidence="5" id="KW-0472">Membrane</keyword>
<dbReference type="InterPro" id="IPR011009">
    <property type="entry name" value="Kinase-like_dom_sf"/>
</dbReference>
<keyword evidence="5" id="KW-0812">Transmembrane</keyword>
<dbReference type="KEGG" id="dwd:DSCW_07280"/>
<keyword evidence="3" id="KW-0418">Kinase</keyword>
<dbReference type="GO" id="GO:0004674">
    <property type="term" value="F:protein serine/threonine kinase activity"/>
    <property type="evidence" value="ECO:0007669"/>
    <property type="project" value="TreeGrafter"/>
</dbReference>
<dbReference type="Pfam" id="PF00069">
    <property type="entry name" value="Pkinase"/>
    <property type="match status" value="1"/>
</dbReference>
<keyword evidence="8" id="KW-1185">Reference proteome</keyword>
<dbReference type="Gene3D" id="1.10.510.10">
    <property type="entry name" value="Transferase(Phosphotransferase) domain 1"/>
    <property type="match status" value="1"/>
</dbReference>